<dbReference type="OrthoDB" id="5243299at2"/>
<keyword evidence="2" id="KW-0521">NADP</keyword>
<comment type="caution">
    <text evidence="5">The sequence shown here is derived from an EMBL/GenBank/DDBJ whole genome shotgun (WGS) entry which is preliminary data.</text>
</comment>
<feature type="domain" description="Bacterial bifunctional deaminase-reductase C-terminal" evidence="4">
    <location>
        <begin position="21"/>
        <end position="211"/>
    </location>
</feature>
<dbReference type="InterPro" id="IPR050765">
    <property type="entry name" value="Riboflavin_Biosynth_HTPR"/>
</dbReference>
<dbReference type="Pfam" id="PF01872">
    <property type="entry name" value="RibD_C"/>
    <property type="match status" value="1"/>
</dbReference>
<evidence type="ECO:0000256" key="2">
    <source>
        <dbReference type="ARBA" id="ARBA00022857"/>
    </source>
</evidence>
<evidence type="ECO:0000313" key="6">
    <source>
        <dbReference type="Proteomes" id="UP000275048"/>
    </source>
</evidence>
<dbReference type="RefSeq" id="WP_122937865.1">
    <property type="nucleotide sequence ID" value="NZ_JBHSNT010000099.1"/>
</dbReference>
<keyword evidence="3" id="KW-0560">Oxidoreductase</keyword>
<organism evidence="5 6">
    <name type="scientific">Agromyces tardus</name>
    <dbReference type="NCBI Taxonomy" id="2583849"/>
    <lineage>
        <taxon>Bacteria</taxon>
        <taxon>Bacillati</taxon>
        <taxon>Actinomycetota</taxon>
        <taxon>Actinomycetes</taxon>
        <taxon>Micrococcales</taxon>
        <taxon>Microbacteriaceae</taxon>
        <taxon>Agromyces</taxon>
    </lineage>
</organism>
<dbReference type="PANTHER" id="PTHR38011">
    <property type="entry name" value="DIHYDROFOLATE REDUCTASE FAMILY PROTEIN (AFU_ORTHOLOGUE AFUA_8G06820)"/>
    <property type="match status" value="1"/>
</dbReference>
<dbReference type="Gene3D" id="3.40.430.10">
    <property type="entry name" value="Dihydrofolate Reductase, subunit A"/>
    <property type="match status" value="1"/>
</dbReference>
<protein>
    <submittedName>
        <fullName evidence="5">Pyrimidine reductase family protein</fullName>
    </submittedName>
</protein>
<dbReference type="InterPro" id="IPR024072">
    <property type="entry name" value="DHFR-like_dom_sf"/>
</dbReference>
<dbReference type="AlphaFoldDB" id="A0A3M8A5S4"/>
<dbReference type="SUPFAM" id="SSF53597">
    <property type="entry name" value="Dihydrofolate reductase-like"/>
    <property type="match status" value="1"/>
</dbReference>
<evidence type="ECO:0000256" key="1">
    <source>
        <dbReference type="ARBA" id="ARBA00005104"/>
    </source>
</evidence>
<dbReference type="InterPro" id="IPR002734">
    <property type="entry name" value="RibDG_C"/>
</dbReference>
<reference evidence="5 6" key="1">
    <citation type="submission" date="2018-10" db="EMBL/GenBank/DDBJ databases">
        <title>Isolation, diversity and antibacterial activity of antinobacteria from the wheat rhizosphere soil.</title>
        <authorList>
            <person name="Sun T."/>
        </authorList>
    </citation>
    <scope>NUCLEOTIDE SEQUENCE [LARGE SCALE GENOMIC DNA]</scope>
    <source>
        <strain evidence="5 6">SJ-23</strain>
    </source>
</reference>
<dbReference type="GO" id="GO:0009231">
    <property type="term" value="P:riboflavin biosynthetic process"/>
    <property type="evidence" value="ECO:0007669"/>
    <property type="project" value="InterPro"/>
</dbReference>
<sequence>MSAGFDLDRMRAAYAVPHDGPWLRVNFVSSLDGAATLGGRSGALGDADDQRLMSVIRSTADLVLVGSGTVLAEGYGGAAVDPADAAWRVSQGMPPQPRFGVVSSRLGLGPRHAFFADAVARPVVVTSESAPDAERAALAEVAEVVVCGADRVDLVRAVVDLAATGLRSVLCEGGPGLFGALIAADLVDEFCLTLSPKLVGGAAARVAASAAEHPRGMRLAHAIEGERMLFLRYVRGEHRAGD</sequence>
<evidence type="ECO:0000313" key="5">
    <source>
        <dbReference type="EMBL" id="RNB46067.1"/>
    </source>
</evidence>
<evidence type="ECO:0000256" key="3">
    <source>
        <dbReference type="ARBA" id="ARBA00023002"/>
    </source>
</evidence>
<gene>
    <name evidence="5" type="ORF">EDM22_14850</name>
</gene>
<dbReference type="Proteomes" id="UP000275048">
    <property type="component" value="Unassembled WGS sequence"/>
</dbReference>
<name>A0A3M8A5S4_9MICO</name>
<evidence type="ECO:0000259" key="4">
    <source>
        <dbReference type="Pfam" id="PF01872"/>
    </source>
</evidence>
<dbReference type="GO" id="GO:0008703">
    <property type="term" value="F:5-amino-6-(5-phosphoribosylamino)uracil reductase activity"/>
    <property type="evidence" value="ECO:0007669"/>
    <property type="project" value="InterPro"/>
</dbReference>
<dbReference type="EMBL" id="RHHB01000038">
    <property type="protein sequence ID" value="RNB46067.1"/>
    <property type="molecule type" value="Genomic_DNA"/>
</dbReference>
<dbReference type="NCBIfam" id="NF010663">
    <property type="entry name" value="PRK14059.1-1"/>
    <property type="match status" value="1"/>
</dbReference>
<accession>A0A3M8A5S4</accession>
<proteinExistence type="predicted"/>
<dbReference type="PANTHER" id="PTHR38011:SF7">
    <property type="entry name" value="2,5-DIAMINO-6-RIBOSYLAMINO-4(3H)-PYRIMIDINONE 5'-PHOSPHATE REDUCTASE"/>
    <property type="match status" value="1"/>
</dbReference>
<keyword evidence="6" id="KW-1185">Reference proteome</keyword>
<comment type="pathway">
    <text evidence="1">Cofactor biosynthesis; riboflavin biosynthesis.</text>
</comment>